<dbReference type="EMBL" id="QLIX01000058">
    <property type="protein sequence ID" value="RAI54104.1"/>
    <property type="molecule type" value="Genomic_DNA"/>
</dbReference>
<dbReference type="PANTHER" id="PTHR43779">
    <property type="entry name" value="DIOXYGENASE RV0097-RELATED"/>
    <property type="match status" value="1"/>
</dbReference>
<evidence type="ECO:0000259" key="7">
    <source>
        <dbReference type="Pfam" id="PF02668"/>
    </source>
</evidence>
<evidence type="ECO:0000256" key="1">
    <source>
        <dbReference type="ARBA" id="ARBA00005896"/>
    </source>
</evidence>
<keyword evidence="4" id="KW-0560">Oxidoreductase</keyword>
<evidence type="ECO:0000256" key="4">
    <source>
        <dbReference type="ARBA" id="ARBA00023002"/>
    </source>
</evidence>
<keyword evidence="9" id="KW-1185">Reference proteome</keyword>
<feature type="region of interest" description="Disordered" evidence="6">
    <location>
        <begin position="273"/>
        <end position="293"/>
    </location>
</feature>
<evidence type="ECO:0000256" key="2">
    <source>
        <dbReference type="ARBA" id="ARBA00022723"/>
    </source>
</evidence>
<proteinExistence type="inferred from homology"/>
<dbReference type="SUPFAM" id="SSF51197">
    <property type="entry name" value="Clavaminate synthase-like"/>
    <property type="match status" value="1"/>
</dbReference>
<dbReference type="PANTHER" id="PTHR43779:SF3">
    <property type="entry name" value="(3R)-3-[(CARBOXYMETHYL)AMINO]FATTY ACID OXYGENASE_DECARBOXYLASE"/>
    <property type="match status" value="1"/>
</dbReference>
<organism evidence="8 9">
    <name type="scientific">Roseicella frigidaeris</name>
    <dbReference type="NCBI Taxonomy" id="2230885"/>
    <lineage>
        <taxon>Bacteria</taxon>
        <taxon>Pseudomonadati</taxon>
        <taxon>Pseudomonadota</taxon>
        <taxon>Alphaproteobacteria</taxon>
        <taxon>Acetobacterales</taxon>
        <taxon>Roseomonadaceae</taxon>
        <taxon>Roseicella</taxon>
    </lineage>
</organism>
<keyword evidence="2" id="KW-0479">Metal-binding</keyword>
<dbReference type="GO" id="GO:0046872">
    <property type="term" value="F:metal ion binding"/>
    <property type="evidence" value="ECO:0007669"/>
    <property type="project" value="UniProtKB-KW"/>
</dbReference>
<dbReference type="Gene3D" id="3.60.130.10">
    <property type="entry name" value="Clavaminate synthase-like"/>
    <property type="match status" value="1"/>
</dbReference>
<reference evidence="9" key="1">
    <citation type="submission" date="2018-06" db="EMBL/GenBank/DDBJ databases">
        <authorList>
            <person name="Khan S.A."/>
        </authorList>
    </citation>
    <scope>NUCLEOTIDE SEQUENCE [LARGE SCALE GENOMIC DNA]</scope>
    <source>
        <strain evidence="9">DB-1506</strain>
    </source>
</reference>
<keyword evidence="3 8" id="KW-0223">Dioxygenase</keyword>
<evidence type="ECO:0000313" key="9">
    <source>
        <dbReference type="Proteomes" id="UP000249065"/>
    </source>
</evidence>
<dbReference type="Pfam" id="PF02668">
    <property type="entry name" value="TauD"/>
    <property type="match status" value="1"/>
</dbReference>
<keyword evidence="5" id="KW-0408">Iron</keyword>
<evidence type="ECO:0000256" key="5">
    <source>
        <dbReference type="ARBA" id="ARBA00023004"/>
    </source>
</evidence>
<evidence type="ECO:0000256" key="6">
    <source>
        <dbReference type="SAM" id="MobiDB-lite"/>
    </source>
</evidence>
<dbReference type="OrthoDB" id="7346227at2"/>
<accession>A0A327LV77</accession>
<dbReference type="RefSeq" id="WP_111472873.1">
    <property type="nucleotide sequence ID" value="NZ_QLIX01000058.1"/>
</dbReference>
<evidence type="ECO:0000313" key="8">
    <source>
        <dbReference type="EMBL" id="RAI54104.1"/>
    </source>
</evidence>
<dbReference type="AlphaFoldDB" id="A0A327LV77"/>
<dbReference type="InterPro" id="IPR051178">
    <property type="entry name" value="TfdA_dioxygenase"/>
</dbReference>
<protein>
    <submittedName>
        <fullName evidence="8">TauD/TfdA family dioxygenase</fullName>
    </submittedName>
</protein>
<dbReference type="Proteomes" id="UP000249065">
    <property type="component" value="Unassembled WGS sequence"/>
</dbReference>
<dbReference type="GO" id="GO:0016706">
    <property type="term" value="F:2-oxoglutarate-dependent dioxygenase activity"/>
    <property type="evidence" value="ECO:0007669"/>
    <property type="project" value="UniProtKB-ARBA"/>
</dbReference>
<feature type="compositionally biased region" description="Polar residues" evidence="6">
    <location>
        <begin position="282"/>
        <end position="293"/>
    </location>
</feature>
<dbReference type="InterPro" id="IPR003819">
    <property type="entry name" value="TauD/TfdA-like"/>
</dbReference>
<sequence length="293" mass="33674">MALRLTPLHPLFAAEVEDIDLRVPLPPAAVAEIEAAMDRFAVLVFRDQALDDDQQIAFGLNFGPLEAETATVDLHKRRLKHAQMNDISNLDERGQLLAADDRRRMFNLGNRLWHSDSSFKATPAKYSLLHGRVVPPEGGETEFADMRAAWDALPERTKAKLRDLVCEHSLLFSRGQLGFTEFTEDERARFAPVPQRLVRRHAGSGRLSLYLSSHIGRIRGWPVPEALALVRDLMEHATQREFVYRHSWRRHDLVIWDNRCTLHRARPFEDSEHPRDMRRVTLQDSRPTLEQAA</sequence>
<name>A0A327LV77_9PROT</name>
<feature type="domain" description="TauD/TfdA-like" evidence="7">
    <location>
        <begin position="6"/>
        <end position="281"/>
    </location>
</feature>
<evidence type="ECO:0000256" key="3">
    <source>
        <dbReference type="ARBA" id="ARBA00022964"/>
    </source>
</evidence>
<dbReference type="InterPro" id="IPR042098">
    <property type="entry name" value="TauD-like_sf"/>
</dbReference>
<gene>
    <name evidence="8" type="ORF">DOO78_26450</name>
</gene>
<comment type="caution">
    <text evidence="8">The sequence shown here is derived from an EMBL/GenBank/DDBJ whole genome shotgun (WGS) entry which is preliminary data.</text>
</comment>
<comment type="similarity">
    <text evidence="1">Belongs to the TfdA dioxygenase family.</text>
</comment>